<dbReference type="Gene3D" id="3.90.226.10">
    <property type="entry name" value="2-enoyl-CoA Hydratase, Chain A, domain 1"/>
    <property type="match status" value="1"/>
</dbReference>
<reference evidence="1 2" key="1">
    <citation type="submission" date="2018-05" db="EMBL/GenBank/DDBJ databases">
        <title>Draft genome sequence of Scytalidium lignicola DSM 105466, a ubiquitous saprotrophic fungus.</title>
        <authorList>
            <person name="Buettner E."/>
            <person name="Gebauer A.M."/>
            <person name="Hofrichter M."/>
            <person name="Liers C."/>
            <person name="Kellner H."/>
        </authorList>
    </citation>
    <scope>NUCLEOTIDE SEQUENCE [LARGE SCALE GENOMIC DNA]</scope>
    <source>
        <strain evidence="1 2">DSM 105466</strain>
    </source>
</reference>
<sequence length="250" mass="27913">MADLPKFRNLSLERYGSIFVITMDNPPENRFNSWFCQEIIHAFHTVQRLLGPDSEGAVITRSSSTKFWCTGLELDETDTNPFANTDGFYPMLYTILDFPYPTIALITGHTFGGGCPFALAHDYRVMNALRGFFSMPPVDLGLHFDGIGALPQLKLGGRVARKMLLEAHKWTGKQVLEEGIVDVVVDLEHMFDVALDLAKKWAPKAKMGDSRFGIPLGRYKLSGIGRELGQYAFDVNINVAEGNIDLIHQS</sequence>
<comment type="caution">
    <text evidence="1">The sequence shown here is derived from an EMBL/GenBank/DDBJ whole genome shotgun (WGS) entry which is preliminary data.</text>
</comment>
<organism evidence="1 2">
    <name type="scientific">Scytalidium lignicola</name>
    <name type="common">Hyphomycete</name>
    <dbReference type="NCBI Taxonomy" id="5539"/>
    <lineage>
        <taxon>Eukaryota</taxon>
        <taxon>Fungi</taxon>
        <taxon>Dikarya</taxon>
        <taxon>Ascomycota</taxon>
        <taxon>Pezizomycotina</taxon>
        <taxon>Leotiomycetes</taxon>
        <taxon>Leotiomycetes incertae sedis</taxon>
        <taxon>Scytalidium</taxon>
    </lineage>
</organism>
<dbReference type="FunFam" id="3.90.226.10:FF:000113">
    <property type="entry name" value="Enoyl-CoA hydratase/isomerase family protein (AFU_orthologue AFUA_2G14850)"/>
    <property type="match status" value="1"/>
</dbReference>
<dbReference type="CDD" id="cd06558">
    <property type="entry name" value="crotonase-like"/>
    <property type="match status" value="1"/>
</dbReference>
<dbReference type="OrthoDB" id="1696280at2759"/>
<feature type="non-terminal residue" evidence="1">
    <location>
        <position position="1"/>
    </location>
</feature>
<dbReference type="Pfam" id="PF00378">
    <property type="entry name" value="ECH_1"/>
    <property type="match status" value="1"/>
</dbReference>
<keyword evidence="2" id="KW-1185">Reference proteome</keyword>
<dbReference type="InterPro" id="IPR001753">
    <property type="entry name" value="Enoyl-CoA_hydra/iso"/>
</dbReference>
<dbReference type="PANTHER" id="PTHR11941:SF75">
    <property type="entry name" value="ENOYL-COA HYDRATASE_ISOMERASE FAMILY PROTEIN"/>
    <property type="match status" value="1"/>
</dbReference>
<dbReference type="PANTHER" id="PTHR11941">
    <property type="entry name" value="ENOYL-COA HYDRATASE-RELATED"/>
    <property type="match status" value="1"/>
</dbReference>
<dbReference type="STRING" id="5539.A0A3E2GZI5"/>
<evidence type="ECO:0000313" key="2">
    <source>
        <dbReference type="Proteomes" id="UP000258309"/>
    </source>
</evidence>
<dbReference type="SUPFAM" id="SSF52096">
    <property type="entry name" value="ClpP/crotonase"/>
    <property type="match status" value="1"/>
</dbReference>
<protein>
    <recommendedName>
        <fullName evidence="3">Enoyl-CoA hydratase</fullName>
    </recommendedName>
</protein>
<evidence type="ECO:0000313" key="1">
    <source>
        <dbReference type="EMBL" id="RFU26564.1"/>
    </source>
</evidence>
<gene>
    <name evidence="1" type="ORF">B7463_g9778</name>
</gene>
<dbReference type="AlphaFoldDB" id="A0A3E2GZI5"/>
<dbReference type="GO" id="GO:0004165">
    <property type="term" value="F:delta(3)-delta(2)-enoyl-CoA isomerase activity"/>
    <property type="evidence" value="ECO:0007669"/>
    <property type="project" value="TreeGrafter"/>
</dbReference>
<feature type="non-terminal residue" evidence="1">
    <location>
        <position position="250"/>
    </location>
</feature>
<evidence type="ECO:0008006" key="3">
    <source>
        <dbReference type="Google" id="ProtNLM"/>
    </source>
</evidence>
<dbReference type="OMA" id="MPFTVGM"/>
<dbReference type="Proteomes" id="UP000258309">
    <property type="component" value="Unassembled WGS sequence"/>
</dbReference>
<dbReference type="InterPro" id="IPR029045">
    <property type="entry name" value="ClpP/crotonase-like_dom_sf"/>
</dbReference>
<dbReference type="GO" id="GO:0005777">
    <property type="term" value="C:peroxisome"/>
    <property type="evidence" value="ECO:0007669"/>
    <property type="project" value="TreeGrafter"/>
</dbReference>
<name>A0A3E2GZI5_SCYLI</name>
<accession>A0A3E2GZI5</accession>
<dbReference type="GO" id="GO:0006635">
    <property type="term" value="P:fatty acid beta-oxidation"/>
    <property type="evidence" value="ECO:0007669"/>
    <property type="project" value="TreeGrafter"/>
</dbReference>
<dbReference type="EMBL" id="NCSJ02000255">
    <property type="protein sequence ID" value="RFU26564.1"/>
    <property type="molecule type" value="Genomic_DNA"/>
</dbReference>
<proteinExistence type="predicted"/>